<feature type="transmembrane region" description="Helical" evidence="1">
    <location>
        <begin position="70"/>
        <end position="94"/>
    </location>
</feature>
<dbReference type="STRING" id="1802500.A2801_02945"/>
<dbReference type="AlphaFoldDB" id="A0A1F7YNL2"/>
<feature type="transmembrane region" description="Helical" evidence="1">
    <location>
        <begin position="100"/>
        <end position="121"/>
    </location>
</feature>
<evidence type="ECO:0000256" key="1">
    <source>
        <dbReference type="SAM" id="Phobius"/>
    </source>
</evidence>
<evidence type="ECO:0000313" key="3">
    <source>
        <dbReference type="Proteomes" id="UP000177263"/>
    </source>
</evidence>
<feature type="transmembrane region" description="Helical" evidence="1">
    <location>
        <begin position="37"/>
        <end position="58"/>
    </location>
</feature>
<evidence type="ECO:0000313" key="2">
    <source>
        <dbReference type="EMBL" id="OGM28892.1"/>
    </source>
</evidence>
<gene>
    <name evidence="2" type="ORF">A2801_02945</name>
</gene>
<dbReference type="EMBL" id="MGGM01000023">
    <property type="protein sequence ID" value="OGM28892.1"/>
    <property type="molecule type" value="Genomic_DNA"/>
</dbReference>
<dbReference type="Proteomes" id="UP000177263">
    <property type="component" value="Unassembled WGS sequence"/>
</dbReference>
<protein>
    <recommendedName>
        <fullName evidence="4">Rod shape-determining protein MreD</fullName>
    </recommendedName>
</protein>
<comment type="caution">
    <text evidence="2">The sequence shown here is derived from an EMBL/GenBank/DDBJ whole genome shotgun (WGS) entry which is preliminary data.</text>
</comment>
<evidence type="ECO:0008006" key="4">
    <source>
        <dbReference type="Google" id="ProtNLM"/>
    </source>
</evidence>
<keyword evidence="1" id="KW-0812">Transmembrane</keyword>
<accession>A0A1F7YNL2</accession>
<keyword evidence="1" id="KW-0472">Membrane</keyword>
<sequence length="132" mass="15353">MTPTFWGRVQTRFAVTTIVGIPIAFVVSLYLNNTKTLGSVFFVFLLTGVFWDVVYDFLQKRRWDSDWPMIFVLITGAIEGLCLFLVLSLLFSVLPISFTIMYTIVWLSMVAAQYIFLPIFFPRRRFRGGRFV</sequence>
<name>A0A1F7YNL2_9BACT</name>
<keyword evidence="1" id="KW-1133">Transmembrane helix</keyword>
<feature type="transmembrane region" description="Helical" evidence="1">
    <location>
        <begin position="12"/>
        <end position="31"/>
    </location>
</feature>
<organism evidence="2 3">
    <name type="scientific">Candidatus Woesebacteria bacterium RIFCSPHIGHO2_01_FULL_41_10</name>
    <dbReference type="NCBI Taxonomy" id="1802500"/>
    <lineage>
        <taxon>Bacteria</taxon>
        <taxon>Candidatus Woeseibacteriota</taxon>
    </lineage>
</organism>
<proteinExistence type="predicted"/>
<reference evidence="2 3" key="1">
    <citation type="journal article" date="2016" name="Nat. Commun.">
        <title>Thousands of microbial genomes shed light on interconnected biogeochemical processes in an aquifer system.</title>
        <authorList>
            <person name="Anantharaman K."/>
            <person name="Brown C.T."/>
            <person name="Hug L.A."/>
            <person name="Sharon I."/>
            <person name="Castelle C.J."/>
            <person name="Probst A.J."/>
            <person name="Thomas B.C."/>
            <person name="Singh A."/>
            <person name="Wilkins M.J."/>
            <person name="Karaoz U."/>
            <person name="Brodie E.L."/>
            <person name="Williams K.H."/>
            <person name="Hubbard S.S."/>
            <person name="Banfield J.F."/>
        </authorList>
    </citation>
    <scope>NUCLEOTIDE SEQUENCE [LARGE SCALE GENOMIC DNA]</scope>
</reference>